<sequence>MRTGIAVLALSALPACTAEQPAVSPGVTTPHAAVASPAVTTPAAEKPILAWADSSPITGPTIDVLAEAQPVALGDGVELVRTLDAKNGWRPRVRDLRPDGAALVSTIEGDVGTGGGPVGKDPYGPPQIVTADGATVLRVPDEPDAYVDRAELAAFVDGGTAWVERTYQIDYRTWRLLYAPDGATEGTVIAEGGEGDADIAVLAAWGAFDEDGNLVRWTGEKVAAEQRPSDVEVDVEVVAAGADVLVTECAKSAEGACDVSVVTRDGASTPLLTLTPDTWVVGGDDQHVVVRESSPEGSEENSFWVLDREQRTGARLVGDHVYDPWLADGRVVLSADRGVEGDQRPVIVVDLETRTVERLLVDQRIGDTVIAGDHVAWTTTEEVDRHGVGGAILRWPAR</sequence>
<dbReference type="RefSeq" id="WP_168446442.1">
    <property type="nucleotide sequence ID" value="NZ_JAAXOW010000001.1"/>
</dbReference>
<evidence type="ECO:0008006" key="4">
    <source>
        <dbReference type="Google" id="ProtNLM"/>
    </source>
</evidence>
<keyword evidence="1" id="KW-0732">Signal</keyword>
<gene>
    <name evidence="2" type="ORF">HF995_03810</name>
</gene>
<dbReference type="EMBL" id="JAAXOW010000001">
    <property type="protein sequence ID" value="NKX92406.1"/>
    <property type="molecule type" value="Genomic_DNA"/>
</dbReference>
<proteinExistence type="predicted"/>
<evidence type="ECO:0000256" key="1">
    <source>
        <dbReference type="SAM" id="SignalP"/>
    </source>
</evidence>
<dbReference type="AlphaFoldDB" id="A0A9X5IRW2"/>
<protein>
    <recommendedName>
        <fullName evidence="4">Lipoprotein</fullName>
    </recommendedName>
</protein>
<name>A0A9X5IRW2_9MICO</name>
<accession>A0A9X5IRW2</accession>
<evidence type="ECO:0000313" key="2">
    <source>
        <dbReference type="EMBL" id="NKX92406.1"/>
    </source>
</evidence>
<dbReference type="Proteomes" id="UP000774283">
    <property type="component" value="Unassembled WGS sequence"/>
</dbReference>
<feature type="chain" id="PRO_5040928038" description="Lipoprotein" evidence="1">
    <location>
        <begin position="18"/>
        <end position="398"/>
    </location>
</feature>
<comment type="caution">
    <text evidence="2">The sequence shown here is derived from an EMBL/GenBank/DDBJ whole genome shotgun (WGS) entry which is preliminary data.</text>
</comment>
<organism evidence="2 3">
    <name type="scientific">Sanguibacter hominis ATCC BAA-789</name>
    <dbReference type="NCBI Taxonomy" id="1312740"/>
    <lineage>
        <taxon>Bacteria</taxon>
        <taxon>Bacillati</taxon>
        <taxon>Actinomycetota</taxon>
        <taxon>Actinomycetes</taxon>
        <taxon>Micrococcales</taxon>
        <taxon>Sanguibacteraceae</taxon>
        <taxon>Sanguibacter</taxon>
    </lineage>
</organism>
<keyword evidence="3" id="KW-1185">Reference proteome</keyword>
<evidence type="ECO:0000313" key="3">
    <source>
        <dbReference type="Proteomes" id="UP000774283"/>
    </source>
</evidence>
<reference evidence="2 3" key="1">
    <citation type="submission" date="2020-04" db="EMBL/GenBank/DDBJ databases">
        <title>MicrobeNet Type strains.</title>
        <authorList>
            <person name="Nicholson A.C."/>
        </authorList>
    </citation>
    <scope>NUCLEOTIDE SEQUENCE [LARGE SCALE GENOMIC DNA]</scope>
    <source>
        <strain evidence="2 3">ATCC BAA-789</strain>
    </source>
</reference>
<feature type="signal peptide" evidence="1">
    <location>
        <begin position="1"/>
        <end position="17"/>
    </location>
</feature>